<name>A0A323T4V2_9BACI</name>
<accession>A0A323T4V2</accession>
<evidence type="ECO:0000256" key="1">
    <source>
        <dbReference type="PROSITE-ProRule" id="PRU00169"/>
    </source>
</evidence>
<dbReference type="PANTHER" id="PTHR43228:SF1">
    <property type="entry name" value="TWO-COMPONENT RESPONSE REGULATOR ARR22"/>
    <property type="match status" value="1"/>
</dbReference>
<feature type="modified residue" description="4-aspartylphosphate" evidence="1">
    <location>
        <position position="53"/>
    </location>
</feature>
<dbReference type="RefSeq" id="WP_110611838.1">
    <property type="nucleotide sequence ID" value="NZ_PDOD01000006.1"/>
</dbReference>
<dbReference type="Proteomes" id="UP000248214">
    <property type="component" value="Unassembled WGS sequence"/>
</dbReference>
<proteinExistence type="predicted"/>
<reference evidence="3 4" key="1">
    <citation type="submission" date="2017-10" db="EMBL/GenBank/DDBJ databases">
        <title>Bacillus sp. nov., a halophilic bacterium isolated from a Keqin Lake.</title>
        <authorList>
            <person name="Wang H."/>
        </authorList>
    </citation>
    <scope>NUCLEOTIDE SEQUENCE [LARGE SCALE GENOMIC DNA]</scope>
    <source>
        <strain evidence="3 4">KQ-12</strain>
    </source>
</reference>
<dbReference type="InterPro" id="IPR011006">
    <property type="entry name" value="CheY-like_superfamily"/>
</dbReference>
<evidence type="ECO:0000313" key="3">
    <source>
        <dbReference type="EMBL" id="PYZ91618.1"/>
    </source>
</evidence>
<dbReference type="SUPFAM" id="SSF52172">
    <property type="entry name" value="CheY-like"/>
    <property type="match status" value="1"/>
</dbReference>
<dbReference type="GO" id="GO:0000160">
    <property type="term" value="P:phosphorelay signal transduction system"/>
    <property type="evidence" value="ECO:0007669"/>
    <property type="project" value="InterPro"/>
</dbReference>
<evidence type="ECO:0000259" key="2">
    <source>
        <dbReference type="PROSITE" id="PS50110"/>
    </source>
</evidence>
<dbReference type="Gene3D" id="3.40.50.2300">
    <property type="match status" value="1"/>
</dbReference>
<gene>
    <name evidence="3" type="ORF">CR194_18470</name>
</gene>
<dbReference type="CDD" id="cd17542">
    <property type="entry name" value="REC_CheY"/>
    <property type="match status" value="1"/>
</dbReference>
<dbReference type="InterPro" id="IPR001789">
    <property type="entry name" value="Sig_transdc_resp-reg_receiver"/>
</dbReference>
<sequence length="120" mass="13308">MAKLLITDDAAFMRMTLKKMVTDAGYEVVGEAENGQQAVDLYSEHRPDLVTMDITMPEMNGIDALDKIKSLDPKAKVVMCSAMGQQNMVVDAIQKGAIDFIVKPFDENRIKEALEKALSR</sequence>
<keyword evidence="1" id="KW-0597">Phosphoprotein</keyword>
<dbReference type="EMBL" id="PDOD01000006">
    <property type="protein sequence ID" value="PYZ91618.1"/>
    <property type="molecule type" value="Genomic_DNA"/>
</dbReference>
<keyword evidence="4" id="KW-1185">Reference proteome</keyword>
<dbReference type="OrthoDB" id="9790669at2"/>
<organism evidence="3 4">
    <name type="scientific">Salipaludibacillus keqinensis</name>
    <dbReference type="NCBI Taxonomy" id="2045207"/>
    <lineage>
        <taxon>Bacteria</taxon>
        <taxon>Bacillati</taxon>
        <taxon>Bacillota</taxon>
        <taxon>Bacilli</taxon>
        <taxon>Bacillales</taxon>
        <taxon>Bacillaceae</taxon>
    </lineage>
</organism>
<protein>
    <submittedName>
        <fullName evidence="3">Two-component system response regulator</fullName>
    </submittedName>
</protein>
<feature type="domain" description="Response regulatory" evidence="2">
    <location>
        <begin position="3"/>
        <end position="118"/>
    </location>
</feature>
<comment type="caution">
    <text evidence="3">The sequence shown here is derived from an EMBL/GenBank/DDBJ whole genome shotgun (WGS) entry which is preliminary data.</text>
</comment>
<dbReference type="InterPro" id="IPR052048">
    <property type="entry name" value="ST_Response_Regulator"/>
</dbReference>
<dbReference type="PROSITE" id="PS50110">
    <property type="entry name" value="RESPONSE_REGULATORY"/>
    <property type="match status" value="1"/>
</dbReference>
<dbReference type="SMART" id="SM00448">
    <property type="entry name" value="REC"/>
    <property type="match status" value="1"/>
</dbReference>
<evidence type="ECO:0000313" key="4">
    <source>
        <dbReference type="Proteomes" id="UP000248214"/>
    </source>
</evidence>
<dbReference type="AlphaFoldDB" id="A0A323T4V2"/>
<dbReference type="PANTHER" id="PTHR43228">
    <property type="entry name" value="TWO-COMPONENT RESPONSE REGULATOR"/>
    <property type="match status" value="1"/>
</dbReference>
<dbReference type="Pfam" id="PF00072">
    <property type="entry name" value="Response_reg"/>
    <property type="match status" value="1"/>
</dbReference>